<protein>
    <recommendedName>
        <fullName evidence="3">Na(+)-translocating NADH-quinone reductase subunit B</fullName>
    </recommendedName>
</protein>
<dbReference type="EMBL" id="QKRA01000016">
    <property type="protein sequence ID" value="RDL42679.1"/>
    <property type="molecule type" value="Genomic_DNA"/>
</dbReference>
<evidence type="ECO:0000313" key="1">
    <source>
        <dbReference type="EMBL" id="RDL42679.1"/>
    </source>
</evidence>
<sequence>MKWSELDELDVIDVVRVHSLAANLYQLSVIINGQEHFVEDRLGRPITSHNKLELQNLFKHKNVEKMVLYHRSAYDEMVGQPVGEGNILEVPLGIPFN</sequence>
<dbReference type="AlphaFoldDB" id="A0A370U4H9"/>
<reference evidence="1 2" key="1">
    <citation type="submission" date="2018-06" db="EMBL/GenBank/DDBJ databases">
        <title>Marinomonas sp. YLB-05 draft genome sequence.</title>
        <authorList>
            <person name="Yu L."/>
            <person name="Tang X."/>
        </authorList>
    </citation>
    <scope>NUCLEOTIDE SEQUENCE [LARGE SCALE GENOMIC DNA]</scope>
    <source>
        <strain evidence="1 2">YLB-05</strain>
    </source>
</reference>
<dbReference type="Proteomes" id="UP000254326">
    <property type="component" value="Unassembled WGS sequence"/>
</dbReference>
<dbReference type="OrthoDB" id="5600613at2"/>
<evidence type="ECO:0008006" key="3">
    <source>
        <dbReference type="Google" id="ProtNLM"/>
    </source>
</evidence>
<organism evidence="1 2">
    <name type="scientific">Marinomonas piezotolerans</name>
    <dbReference type="NCBI Taxonomy" id="2213058"/>
    <lineage>
        <taxon>Bacteria</taxon>
        <taxon>Pseudomonadati</taxon>
        <taxon>Pseudomonadota</taxon>
        <taxon>Gammaproteobacteria</taxon>
        <taxon>Oceanospirillales</taxon>
        <taxon>Oceanospirillaceae</taxon>
        <taxon>Marinomonas</taxon>
    </lineage>
</organism>
<dbReference type="Pfam" id="PF20090">
    <property type="entry name" value="DUF6482"/>
    <property type="match status" value="1"/>
</dbReference>
<evidence type="ECO:0000313" key="2">
    <source>
        <dbReference type="Proteomes" id="UP000254326"/>
    </source>
</evidence>
<keyword evidence="2" id="KW-1185">Reference proteome</keyword>
<gene>
    <name evidence="1" type="ORF">DN730_18410</name>
</gene>
<accession>A0A370U4H9</accession>
<name>A0A370U4H9_9GAMM</name>
<dbReference type="InterPro" id="IPR045508">
    <property type="entry name" value="DUF6482"/>
</dbReference>
<comment type="caution">
    <text evidence="1">The sequence shown here is derived from an EMBL/GenBank/DDBJ whole genome shotgun (WGS) entry which is preliminary data.</text>
</comment>
<dbReference type="RefSeq" id="WP_115469592.1">
    <property type="nucleotide sequence ID" value="NZ_QKRA01000016.1"/>
</dbReference>
<proteinExistence type="predicted"/>